<dbReference type="OrthoDB" id="5145920at2"/>
<evidence type="ECO:0000313" key="4">
    <source>
        <dbReference type="Proteomes" id="UP000198937"/>
    </source>
</evidence>
<feature type="region of interest" description="Disordered" evidence="2">
    <location>
        <begin position="1"/>
        <end position="125"/>
    </location>
</feature>
<feature type="coiled-coil region" evidence="1">
    <location>
        <begin position="250"/>
        <end position="344"/>
    </location>
</feature>
<name>A0A1C6V0M0_9ACTN</name>
<dbReference type="STRING" id="683228.GA0070617_4212"/>
<dbReference type="InterPro" id="IPR010298">
    <property type="entry name" value="YacP-like"/>
</dbReference>
<reference evidence="3 4" key="1">
    <citation type="submission" date="2016-06" db="EMBL/GenBank/DDBJ databases">
        <authorList>
            <person name="Kjaerup R.B."/>
            <person name="Dalgaard T.S."/>
            <person name="Juul-Madsen H.R."/>
        </authorList>
    </citation>
    <scope>NUCLEOTIDE SEQUENCE [LARGE SCALE GENOMIC DNA]</scope>
    <source>
        <strain evidence="3 4">DSM 45577</strain>
    </source>
</reference>
<protein>
    <submittedName>
        <fullName evidence="3">Predicted RNA-binding protein containing a PIN domain</fullName>
    </submittedName>
</protein>
<accession>A0A1C6V0M0</accession>
<evidence type="ECO:0000313" key="3">
    <source>
        <dbReference type="EMBL" id="SCL59842.1"/>
    </source>
</evidence>
<dbReference type="EMBL" id="FMIA01000002">
    <property type="protein sequence ID" value="SCL59842.1"/>
    <property type="molecule type" value="Genomic_DNA"/>
</dbReference>
<proteinExistence type="predicted"/>
<evidence type="ECO:0000256" key="2">
    <source>
        <dbReference type="SAM" id="MobiDB-lite"/>
    </source>
</evidence>
<dbReference type="PANTHER" id="PTHR34547">
    <property type="entry name" value="YACP-LIKE NYN DOMAIN PROTEIN"/>
    <property type="match status" value="1"/>
</dbReference>
<sequence length="553" mass="58576">MPLTEPPDEHLPGGEVDAACAAGGSDPARSELAGSELAGSELPRSEPVGSELAESQPVGSAESESAGSELAESEPVGSELAKSEPVGSELAESEPVGSELAKSESVRSEPVGSESAGAEPEPVLPEPVRQRIVTLTAAVLPGLPGDEVPVPLRRVAKFAPNRRARLGAPMIAAHLTADPLFRQRVTNRVLADAGDLGAAVIEGTAPAAADPVEVAALAYLARPRGWRELIEASGAAVRAESDSAVVAELVREAEQRATRAEHDRAVARVEVEKLRDELARVREELGQLREETRQLARSLRETQARERKATELLATERGRATRATADADAELRRARARLAEAEAAAGVARASAKEARSVDDARLWLLLETIGQAAVGLRRELALDPVEKLPADFVADTFAATGNATGAAANTRARDTDDPARLDQLLALPRAHLVVDGYNVTKRGFGEMSLEQQRKRLITGLGGIAAQTGDEVTVVFDGAERIHGLPPTPRGVRVLFSRKGETADELIRRLVRAEPSGRPVVVISSDREVADGVRRHGAYPLGADSLLRRLARS</sequence>
<dbReference type="Pfam" id="PF05991">
    <property type="entry name" value="NYN_YacP"/>
    <property type="match status" value="1"/>
</dbReference>
<dbReference type="PANTHER" id="PTHR34547:SF1">
    <property type="entry name" value="YACP-LIKE NYN DOMAIN PROTEIN"/>
    <property type="match status" value="1"/>
</dbReference>
<gene>
    <name evidence="3" type="ORF">GA0070617_4212</name>
</gene>
<dbReference type="AlphaFoldDB" id="A0A1C6V0M0"/>
<evidence type="ECO:0000256" key="1">
    <source>
        <dbReference type="SAM" id="Coils"/>
    </source>
</evidence>
<keyword evidence="4" id="KW-1185">Reference proteome</keyword>
<feature type="compositionally biased region" description="Low complexity" evidence="2">
    <location>
        <begin position="59"/>
        <end position="74"/>
    </location>
</feature>
<dbReference type="Proteomes" id="UP000198937">
    <property type="component" value="Unassembled WGS sequence"/>
</dbReference>
<organism evidence="3 4">
    <name type="scientific">Micromonospora yangpuensis</name>
    <dbReference type="NCBI Taxonomy" id="683228"/>
    <lineage>
        <taxon>Bacteria</taxon>
        <taxon>Bacillati</taxon>
        <taxon>Actinomycetota</taxon>
        <taxon>Actinomycetes</taxon>
        <taxon>Micromonosporales</taxon>
        <taxon>Micromonosporaceae</taxon>
        <taxon>Micromonospora</taxon>
    </lineage>
</organism>
<keyword evidence="1" id="KW-0175">Coiled coil</keyword>